<dbReference type="CDD" id="cd02980">
    <property type="entry name" value="TRX_Fd_family"/>
    <property type="match status" value="1"/>
</dbReference>
<protein>
    <submittedName>
        <fullName evidence="1">(2Fe-2S) ferredoxin domain-containing protein</fullName>
    </submittedName>
</protein>
<dbReference type="EMBL" id="QRGR01000043">
    <property type="protein sequence ID" value="RDV11353.1"/>
    <property type="molecule type" value="Genomic_DNA"/>
</dbReference>
<name>A0A3D8L1X3_9BACT</name>
<dbReference type="SUPFAM" id="SSF52833">
    <property type="entry name" value="Thioredoxin-like"/>
    <property type="match status" value="1"/>
</dbReference>
<evidence type="ECO:0000313" key="2">
    <source>
        <dbReference type="Proteomes" id="UP000256708"/>
    </source>
</evidence>
<dbReference type="Gene3D" id="3.40.30.10">
    <property type="entry name" value="Glutaredoxin"/>
    <property type="match status" value="1"/>
</dbReference>
<organism evidence="1 2">
    <name type="scientific">Pontibacter diazotrophicus</name>
    <dbReference type="NCBI Taxonomy" id="1400979"/>
    <lineage>
        <taxon>Bacteria</taxon>
        <taxon>Pseudomonadati</taxon>
        <taxon>Bacteroidota</taxon>
        <taxon>Cytophagia</taxon>
        <taxon>Cytophagales</taxon>
        <taxon>Hymenobacteraceae</taxon>
        <taxon>Pontibacter</taxon>
    </lineage>
</organism>
<accession>A0A3D8L1X3</accession>
<proteinExistence type="predicted"/>
<dbReference type="RefSeq" id="WP_115568316.1">
    <property type="nucleotide sequence ID" value="NZ_QRGR01000043.1"/>
</dbReference>
<gene>
    <name evidence="1" type="ORF">DXT99_24955</name>
</gene>
<dbReference type="InterPro" id="IPR036249">
    <property type="entry name" value="Thioredoxin-like_sf"/>
</dbReference>
<reference evidence="2" key="1">
    <citation type="submission" date="2018-08" db="EMBL/GenBank/DDBJ databases">
        <authorList>
            <person name="Liu Z.-W."/>
            <person name="Du Z.-J."/>
        </authorList>
    </citation>
    <scope>NUCLEOTIDE SEQUENCE [LARGE SCALE GENOMIC DNA]</scope>
    <source>
        <strain evidence="2">H4X</strain>
    </source>
</reference>
<sequence length="117" mass="12717">MGKDLAKVEKIIFMCSGSACTKRGGAESILSLRSCIKALGLKEQVHTIKAVCTDQCESGPIMFVYPDGVWYKDVDVSRAVHLVSNHILKGQVLDGILYREGDAAIQPVHISADNIQD</sequence>
<dbReference type="Proteomes" id="UP000256708">
    <property type="component" value="Unassembled WGS sequence"/>
</dbReference>
<dbReference type="AlphaFoldDB" id="A0A3D8L1X3"/>
<comment type="caution">
    <text evidence="1">The sequence shown here is derived from an EMBL/GenBank/DDBJ whole genome shotgun (WGS) entry which is preliminary data.</text>
</comment>
<evidence type="ECO:0000313" key="1">
    <source>
        <dbReference type="EMBL" id="RDV11353.1"/>
    </source>
</evidence>
<keyword evidence="2" id="KW-1185">Reference proteome</keyword>
<dbReference type="OrthoDB" id="9800692at2"/>